<gene>
    <name evidence="2" type="ORF">LS73_002525</name>
    <name evidence="1" type="ORF">NCTC12714_00828</name>
</gene>
<dbReference type="Proteomes" id="UP000255139">
    <property type="component" value="Unassembled WGS sequence"/>
</dbReference>
<dbReference type="RefSeq" id="WP_104692143.1">
    <property type="nucleotide sequence ID" value="NZ_FZML01000005.1"/>
</dbReference>
<name>A0A377PST7_9HELI</name>
<protein>
    <submittedName>
        <fullName evidence="1">Uncharacterized protein</fullName>
    </submittedName>
</protein>
<dbReference type="OrthoDB" id="5330163at2"/>
<dbReference type="AlphaFoldDB" id="A0A377PST7"/>
<evidence type="ECO:0000313" key="1">
    <source>
        <dbReference type="EMBL" id="STQ86038.1"/>
    </source>
</evidence>
<dbReference type="EMBL" id="UGJE01000002">
    <property type="protein sequence ID" value="STQ86038.1"/>
    <property type="molecule type" value="Genomic_DNA"/>
</dbReference>
<dbReference type="EMBL" id="JRPD02000003">
    <property type="protein sequence ID" value="TLE01165.1"/>
    <property type="molecule type" value="Genomic_DNA"/>
</dbReference>
<sequence>MIDIQGSLSNNNLGLYNKQTHYIKRGVIAQNNSAAKMNEEVSTSSQSKRETYGLAILELMSDQEYQAWLRATAGMSEAEKMLAVQKLYPLADIEKLKSKKLALAENSLVQQERANRENKAVQPFIINANKLNGMKVFNANSDFVQRYKNALENISIEVALNG</sequence>
<evidence type="ECO:0000313" key="3">
    <source>
        <dbReference type="Proteomes" id="UP000029922"/>
    </source>
</evidence>
<keyword evidence="4" id="KW-1185">Reference proteome</keyword>
<evidence type="ECO:0000313" key="2">
    <source>
        <dbReference type="EMBL" id="TLE01165.1"/>
    </source>
</evidence>
<reference evidence="2 3" key="1">
    <citation type="journal article" date="2014" name="Genome Announc.">
        <title>Draft genome sequences of eight enterohepatic helicobacter species isolated from both laboratory and wild rodents.</title>
        <authorList>
            <person name="Sheh A."/>
            <person name="Shen Z."/>
            <person name="Fox J.G."/>
        </authorList>
    </citation>
    <scope>NUCLEOTIDE SEQUENCE [LARGE SCALE GENOMIC DNA]</scope>
    <source>
        <strain evidence="2 3">ST1</strain>
    </source>
</reference>
<reference evidence="1 4" key="2">
    <citation type="submission" date="2018-06" db="EMBL/GenBank/DDBJ databases">
        <authorList>
            <consortium name="Pathogen Informatics"/>
            <person name="Doyle S."/>
        </authorList>
    </citation>
    <scope>NUCLEOTIDE SEQUENCE [LARGE SCALE GENOMIC DNA]</scope>
    <source>
        <strain evidence="1 4">NCTC12714</strain>
    </source>
</reference>
<dbReference type="Proteomes" id="UP000029922">
    <property type="component" value="Unassembled WGS sequence"/>
</dbReference>
<evidence type="ECO:0000313" key="4">
    <source>
        <dbReference type="Proteomes" id="UP000255139"/>
    </source>
</evidence>
<accession>A0A377PST7</accession>
<organism evidence="1 4">
    <name type="scientific">Helicobacter muridarum</name>
    <dbReference type="NCBI Taxonomy" id="216"/>
    <lineage>
        <taxon>Bacteria</taxon>
        <taxon>Pseudomonadati</taxon>
        <taxon>Campylobacterota</taxon>
        <taxon>Epsilonproteobacteria</taxon>
        <taxon>Campylobacterales</taxon>
        <taxon>Helicobacteraceae</taxon>
        <taxon>Helicobacter</taxon>
    </lineage>
</organism>
<proteinExistence type="predicted"/>